<evidence type="ECO:0000259" key="13">
    <source>
        <dbReference type="PROSITE" id="PS50878"/>
    </source>
</evidence>
<dbReference type="PANTHER" id="PTHR37984">
    <property type="entry name" value="PROTEIN CBG26694"/>
    <property type="match status" value="1"/>
</dbReference>
<dbReference type="EMBL" id="JBCEZU010000023">
    <property type="protein sequence ID" value="KAK9539300.1"/>
    <property type="molecule type" value="Genomic_DNA"/>
</dbReference>
<dbReference type="GO" id="GO:0008233">
    <property type="term" value="F:peptidase activity"/>
    <property type="evidence" value="ECO:0007669"/>
    <property type="project" value="UniProtKB-KW"/>
</dbReference>
<protein>
    <recommendedName>
        <fullName evidence="11">Gypsy retrotransposon integrase-like protein 1</fullName>
        <ecNumber evidence="2">3.1.26.4</ecNumber>
    </recommendedName>
</protein>
<dbReference type="SUPFAM" id="SSF56672">
    <property type="entry name" value="DNA/RNA polymerases"/>
    <property type="match status" value="1"/>
</dbReference>
<dbReference type="GO" id="GO:0015074">
    <property type="term" value="P:DNA integration"/>
    <property type="evidence" value="ECO:0007669"/>
    <property type="project" value="InterPro"/>
</dbReference>
<dbReference type="PROSITE" id="PS50994">
    <property type="entry name" value="INTEGRASE"/>
    <property type="match status" value="1"/>
</dbReference>
<dbReference type="Gene3D" id="3.10.20.370">
    <property type="match status" value="1"/>
</dbReference>
<gene>
    <name evidence="15" type="ORF">VZT92_004414</name>
</gene>
<dbReference type="InterPro" id="IPR012337">
    <property type="entry name" value="RNaseH-like_sf"/>
</dbReference>
<dbReference type="Pfam" id="PF00665">
    <property type="entry name" value="rve"/>
    <property type="match status" value="1"/>
</dbReference>
<dbReference type="InterPro" id="IPR036397">
    <property type="entry name" value="RNaseH_sf"/>
</dbReference>
<feature type="domain" description="Integrase catalytic" evidence="14">
    <location>
        <begin position="931"/>
        <end position="1089"/>
    </location>
</feature>
<evidence type="ECO:0000256" key="7">
    <source>
        <dbReference type="ARBA" id="ARBA00022759"/>
    </source>
</evidence>
<dbReference type="InterPro" id="IPR043128">
    <property type="entry name" value="Rev_trsase/Diguanyl_cyclase"/>
</dbReference>
<comment type="caution">
    <text evidence="15">The sequence shown here is derived from an EMBL/GenBank/DDBJ whole genome shotgun (WGS) entry which is preliminary data.</text>
</comment>
<dbReference type="EC" id="3.1.26.4" evidence="2"/>
<evidence type="ECO:0000256" key="5">
    <source>
        <dbReference type="ARBA" id="ARBA00022695"/>
    </source>
</evidence>
<evidence type="ECO:0000256" key="8">
    <source>
        <dbReference type="ARBA" id="ARBA00022801"/>
    </source>
</evidence>
<evidence type="ECO:0000256" key="2">
    <source>
        <dbReference type="ARBA" id="ARBA00012180"/>
    </source>
</evidence>
<name>A0AAW1FWB1_ZOAVI</name>
<dbReference type="InterPro" id="IPR001584">
    <property type="entry name" value="Integrase_cat-core"/>
</dbReference>
<dbReference type="InterPro" id="IPR000477">
    <property type="entry name" value="RT_dom"/>
</dbReference>
<dbReference type="CDD" id="cd01647">
    <property type="entry name" value="RT_LTR"/>
    <property type="match status" value="1"/>
</dbReference>
<evidence type="ECO:0000256" key="10">
    <source>
        <dbReference type="ARBA" id="ARBA00023268"/>
    </source>
</evidence>
<dbReference type="InterPro" id="IPR041577">
    <property type="entry name" value="RT_RNaseH_2"/>
</dbReference>
<dbReference type="FunFam" id="3.30.70.270:FF:000020">
    <property type="entry name" value="Transposon Tf2-6 polyprotein-like Protein"/>
    <property type="match status" value="1"/>
</dbReference>
<evidence type="ECO:0000256" key="9">
    <source>
        <dbReference type="ARBA" id="ARBA00022918"/>
    </source>
</evidence>
<feature type="region of interest" description="Disordered" evidence="12">
    <location>
        <begin position="734"/>
        <end position="756"/>
    </location>
</feature>
<sequence>MGGIKVPCLVDTGSMVSTVTESFFLQHFEPWGQERLQSCHWLELRAANGLPIPYIGYLELDVELCGKSMPRCGVLVVKDPPGDLPRSVPGVLGMNVIRRCYRELFGQHGQTLFDFPPVSGAPESLVQALQKCHRASVQPTLGTAGKVKIRGKKACRIPGGMLQVVAATCAEQYSGATVLFEPPDTGLPAGLLASPALVRVIGGTAYIPIVNVGSTDVLLYPRTIVGTLDTVNVVSLPTGVTERLSSVATVASQSVCPTVDEQLEAIDLSSLSTEEKDQVRSLLGKYSSVFSAYEGDLGCTNLIAHDIPLLDDIPVRQRYRRIPPSEYEIVKEHINQLLETQVIRESSSPYASPIVLVRKKDGSLRLCVDYRQLNSKTRKDAFPLPRIEESLDSLTGARWFSTMDLASGYNQVPMAEKDRPKTAFCTPFGLFEWNRMPFGLCNAPSTFQRLMQRLFGDQQCQSLLLYLDDIVVFSSSVEQHLERLEVVLGRLQQEGLKAKLSKCAFFQQEVHYLGHVISDKGVSTDPSKIEVVANWQPPSTVAELRSFLGFASYYRRFVEGFAKLAAPLHKLVAELGGTKARRRAGSDVLEKWTEECQRSFGALKAKLTTAPVLAYADFSLPFILEVDASFGGLGAVLSQEHGGKVRPIAYASRGLRPTERNMQNYSSMKLEFLALKWAMTEKFREYLLGQKCLVYTDNNPLSHLSSAKLGATEQRWAAQLASFDFELKYRSGKSNQNADALSRQHPPGEPDMGAMVPGTLLPEPLQRALQLGKIEATQAAVTVLPNRTLSDICSLQQADPVIQAVSWFWRQKQRPNHEERKQLSPPALVLLRQWDRLVNQNGVLCRRIFRPDGAAATFQLLLPAVLKNEVLTGVYQEHGHQGVERTLELLRARCYWPGMSSEVADWCQTCERCQVAKDTQPATRSYLGHLLASRPNEILAIDYTLLEPAHNGLENVLVMTDVFSKYTLAIPTRDQRASTVAQVLVAEWFFKFGVPARIHSDQGRNFESSLIQQLCGLYGIEKSRTTAYHPAGNGQCERFNRTLHNLLRTLPVSRKRDWNSCLPQVLYCYNTTPHQATGESPFFLMFGQEPRLPVDFLLGRVQDPVEGNAHGWIQEHQTRLRVAFEGARERLRLAAERRKRHYDQHVRIAPLMKGQLVLLRDFSARGRHKIQDLWCPVVHRVLKAPKDGGPVYTIAPVDDHSKTKQVHRNRLKAVVGADSPGRGSTSSPCSIDGPCSEDESSSDGDLWMLQQQECRRAMPILPSARPTAATQPTLGLLPPPFDPVSAVPDPVVAPAIARTNQPSASWAGPPPSQHDGGDAAVRRTLRSTAGQHSNVHHLPRSVEIIADRSANPPGPVSNAMFAVFRPWS</sequence>
<dbReference type="Proteomes" id="UP001488805">
    <property type="component" value="Unassembled WGS sequence"/>
</dbReference>
<evidence type="ECO:0000259" key="14">
    <source>
        <dbReference type="PROSITE" id="PS50994"/>
    </source>
</evidence>
<dbReference type="GO" id="GO:0003676">
    <property type="term" value="F:nucleic acid binding"/>
    <property type="evidence" value="ECO:0007669"/>
    <property type="project" value="InterPro"/>
</dbReference>
<dbReference type="FunFam" id="3.10.20.370:FF:000001">
    <property type="entry name" value="Retrovirus-related Pol polyprotein from transposon 17.6-like protein"/>
    <property type="match status" value="1"/>
</dbReference>
<dbReference type="Gene3D" id="3.30.70.270">
    <property type="match status" value="2"/>
</dbReference>
<keyword evidence="7" id="KW-0255">Endonuclease</keyword>
<feature type="domain" description="Reverse transcriptase" evidence="13">
    <location>
        <begin position="338"/>
        <end position="517"/>
    </location>
</feature>
<dbReference type="Gene3D" id="3.30.420.10">
    <property type="entry name" value="Ribonuclease H-like superfamily/Ribonuclease H"/>
    <property type="match status" value="1"/>
</dbReference>
<dbReference type="Pfam" id="PF17919">
    <property type="entry name" value="RT_RNaseH_2"/>
    <property type="match status" value="1"/>
</dbReference>
<dbReference type="PANTHER" id="PTHR37984:SF5">
    <property type="entry name" value="PROTEIN NYNRIN-LIKE"/>
    <property type="match status" value="1"/>
</dbReference>
<dbReference type="FunFam" id="3.30.420.10:FF:000032">
    <property type="entry name" value="Retrovirus-related Pol polyprotein from transposon 297-like Protein"/>
    <property type="match status" value="1"/>
</dbReference>
<evidence type="ECO:0000313" key="15">
    <source>
        <dbReference type="EMBL" id="KAK9539300.1"/>
    </source>
</evidence>
<keyword evidence="10" id="KW-0511">Multifunctional enzyme</keyword>
<dbReference type="GO" id="GO:0003964">
    <property type="term" value="F:RNA-directed DNA polymerase activity"/>
    <property type="evidence" value="ECO:0007669"/>
    <property type="project" value="UniProtKB-KW"/>
</dbReference>
<feature type="region of interest" description="Disordered" evidence="12">
    <location>
        <begin position="1216"/>
        <end position="1243"/>
    </location>
</feature>
<dbReference type="Pfam" id="PF00078">
    <property type="entry name" value="RVT_1"/>
    <property type="match status" value="1"/>
</dbReference>
<evidence type="ECO:0000256" key="1">
    <source>
        <dbReference type="ARBA" id="ARBA00010879"/>
    </source>
</evidence>
<keyword evidence="16" id="KW-1185">Reference proteome</keyword>
<dbReference type="InterPro" id="IPR050951">
    <property type="entry name" value="Retrovirus_Pol_polyprotein"/>
</dbReference>
<dbReference type="Gene3D" id="1.10.340.70">
    <property type="match status" value="1"/>
</dbReference>
<keyword evidence="9" id="KW-0695">RNA-directed DNA polymerase</keyword>
<comment type="similarity">
    <text evidence="1">Belongs to the beta type-B retroviral polymerase family. HERV class-II K(HML-2) pol subfamily.</text>
</comment>
<dbReference type="GO" id="GO:0006508">
    <property type="term" value="P:proteolysis"/>
    <property type="evidence" value="ECO:0007669"/>
    <property type="project" value="UniProtKB-KW"/>
</dbReference>
<accession>A0AAW1FWB1</accession>
<dbReference type="CDD" id="cd09274">
    <property type="entry name" value="RNase_HI_RT_Ty3"/>
    <property type="match status" value="1"/>
</dbReference>
<evidence type="ECO:0000256" key="12">
    <source>
        <dbReference type="SAM" id="MobiDB-lite"/>
    </source>
</evidence>
<dbReference type="PROSITE" id="PS50878">
    <property type="entry name" value="RT_POL"/>
    <property type="match status" value="1"/>
</dbReference>
<evidence type="ECO:0000256" key="11">
    <source>
        <dbReference type="ARBA" id="ARBA00039658"/>
    </source>
</evidence>
<keyword evidence="8" id="KW-0378">Hydrolase</keyword>
<dbReference type="GO" id="GO:0004523">
    <property type="term" value="F:RNA-DNA hybrid ribonuclease activity"/>
    <property type="evidence" value="ECO:0007669"/>
    <property type="project" value="UniProtKB-EC"/>
</dbReference>
<dbReference type="FunFam" id="1.10.340.70:FF:000001">
    <property type="entry name" value="Retrovirus-related Pol polyprotein from transposon gypsy-like Protein"/>
    <property type="match status" value="1"/>
</dbReference>
<keyword evidence="3" id="KW-0645">Protease</keyword>
<evidence type="ECO:0000256" key="3">
    <source>
        <dbReference type="ARBA" id="ARBA00022670"/>
    </source>
</evidence>
<dbReference type="SUPFAM" id="SSF53098">
    <property type="entry name" value="Ribonuclease H-like"/>
    <property type="match status" value="1"/>
</dbReference>
<keyword evidence="4" id="KW-0808">Transferase</keyword>
<keyword evidence="6" id="KW-0540">Nuclease</keyword>
<evidence type="ECO:0000256" key="6">
    <source>
        <dbReference type="ARBA" id="ARBA00022722"/>
    </source>
</evidence>
<keyword evidence="5" id="KW-0548">Nucleotidyltransferase</keyword>
<dbReference type="FunFam" id="3.10.10.10:FF:000007">
    <property type="entry name" value="Retrovirus-related Pol polyprotein from transposon 17.6-like Protein"/>
    <property type="match status" value="1"/>
</dbReference>
<proteinExistence type="inferred from homology"/>
<organism evidence="15 16">
    <name type="scientific">Zoarces viviparus</name>
    <name type="common">Viviparous eelpout</name>
    <name type="synonym">Blennius viviparus</name>
    <dbReference type="NCBI Taxonomy" id="48416"/>
    <lineage>
        <taxon>Eukaryota</taxon>
        <taxon>Metazoa</taxon>
        <taxon>Chordata</taxon>
        <taxon>Craniata</taxon>
        <taxon>Vertebrata</taxon>
        <taxon>Euteleostomi</taxon>
        <taxon>Actinopterygii</taxon>
        <taxon>Neopterygii</taxon>
        <taxon>Teleostei</taxon>
        <taxon>Neoteleostei</taxon>
        <taxon>Acanthomorphata</taxon>
        <taxon>Eupercaria</taxon>
        <taxon>Perciformes</taxon>
        <taxon>Cottioidei</taxon>
        <taxon>Zoarcales</taxon>
        <taxon>Zoarcidae</taxon>
        <taxon>Zoarcinae</taxon>
        <taxon>Zoarces</taxon>
    </lineage>
</organism>
<dbReference type="Gene3D" id="3.10.10.10">
    <property type="entry name" value="HIV Type 1 Reverse Transcriptase, subunit A, domain 1"/>
    <property type="match status" value="1"/>
</dbReference>
<dbReference type="InterPro" id="IPR043502">
    <property type="entry name" value="DNA/RNA_pol_sf"/>
</dbReference>
<reference evidence="15 16" key="1">
    <citation type="journal article" date="2024" name="Genome Biol. Evol.">
        <title>Chromosome-level genome assembly of the viviparous eelpout Zoarces viviparus.</title>
        <authorList>
            <person name="Fuhrmann N."/>
            <person name="Brasseur M.V."/>
            <person name="Bakowski C.E."/>
            <person name="Podsiadlowski L."/>
            <person name="Prost S."/>
            <person name="Krehenwinkel H."/>
            <person name="Mayer C."/>
        </authorList>
    </citation>
    <scope>NUCLEOTIDE SEQUENCE [LARGE SCALE GENOMIC DNA]</scope>
    <source>
        <strain evidence="15">NO-MEL_2022_Ind0_liver</strain>
    </source>
</reference>
<evidence type="ECO:0000313" key="16">
    <source>
        <dbReference type="Proteomes" id="UP001488805"/>
    </source>
</evidence>
<dbReference type="InterPro" id="IPR041588">
    <property type="entry name" value="Integrase_H2C2"/>
</dbReference>
<dbReference type="Pfam" id="PF17921">
    <property type="entry name" value="Integrase_H2C2"/>
    <property type="match status" value="1"/>
</dbReference>
<evidence type="ECO:0000256" key="4">
    <source>
        <dbReference type="ARBA" id="ARBA00022679"/>
    </source>
</evidence>